<dbReference type="Pfam" id="PF02361">
    <property type="entry name" value="CbiQ"/>
    <property type="match status" value="1"/>
</dbReference>
<keyword evidence="3 6" id="KW-0812">Transmembrane</keyword>
<evidence type="ECO:0000313" key="8">
    <source>
        <dbReference type="Proteomes" id="UP001329915"/>
    </source>
</evidence>
<dbReference type="GO" id="GO:0006824">
    <property type="term" value="P:cobalt ion transport"/>
    <property type="evidence" value="ECO:0007669"/>
    <property type="project" value="InterPro"/>
</dbReference>
<name>A0AAU0UMG1_9FIRM</name>
<protein>
    <submittedName>
        <fullName evidence="7">Cobalt ECF transporter T component CbiQ</fullName>
    </submittedName>
</protein>
<dbReference type="InterPro" id="IPR003339">
    <property type="entry name" value="ABC/ECF_trnsptr_transmembrane"/>
</dbReference>
<dbReference type="InterPro" id="IPR012809">
    <property type="entry name" value="ECF_CbiQ"/>
</dbReference>
<dbReference type="Proteomes" id="UP001329915">
    <property type="component" value="Chromosome"/>
</dbReference>
<dbReference type="KEGG" id="dbc:MFMK1_001604"/>
<dbReference type="GO" id="GO:0043190">
    <property type="term" value="C:ATP-binding cassette (ABC) transporter complex"/>
    <property type="evidence" value="ECO:0007669"/>
    <property type="project" value="InterPro"/>
</dbReference>
<sequence>MKHKLYFNDTWAYRDSVVRYVDPRIKLVTATAGILFLFGAGIYGSLAILTTVFAGVILLGYPIRFFMARLGLPLVIAIFFMLTKAIMVGQTPLVSWSLGGIKASIFIEGVHEGLVLALRIISGVSLITIFSIVTSMAEFISAASWFHVPAVLLETLVLCYRYIFILLLEAARLHNAQQLRLGHDTWRHSFVNTIKLGALVLVRALDKAEISAQAMQLRGYEDSFPLDTFERRRK</sequence>
<dbReference type="PANTHER" id="PTHR34857:SF2">
    <property type="entry name" value="SLL0384 PROTEIN"/>
    <property type="match status" value="1"/>
</dbReference>
<keyword evidence="5 6" id="KW-0472">Membrane</keyword>
<evidence type="ECO:0000256" key="6">
    <source>
        <dbReference type="SAM" id="Phobius"/>
    </source>
</evidence>
<dbReference type="EMBL" id="CP121694">
    <property type="protein sequence ID" value="WRO21783.1"/>
    <property type="molecule type" value="Genomic_DNA"/>
</dbReference>
<evidence type="ECO:0000313" key="7">
    <source>
        <dbReference type="EMBL" id="WRO21783.1"/>
    </source>
</evidence>
<dbReference type="RefSeq" id="WP_366924613.1">
    <property type="nucleotide sequence ID" value="NZ_CP121694.1"/>
</dbReference>
<dbReference type="InterPro" id="IPR051611">
    <property type="entry name" value="ECF_transporter_component"/>
</dbReference>
<feature type="transmembrane region" description="Helical" evidence="6">
    <location>
        <begin position="117"/>
        <end position="140"/>
    </location>
</feature>
<feature type="transmembrane region" description="Helical" evidence="6">
    <location>
        <begin position="146"/>
        <end position="168"/>
    </location>
</feature>
<keyword evidence="4 6" id="KW-1133">Transmembrane helix</keyword>
<dbReference type="PANTHER" id="PTHR34857">
    <property type="entry name" value="SLL0384 PROTEIN"/>
    <property type="match status" value="1"/>
</dbReference>
<dbReference type="NCBIfam" id="TIGR02454">
    <property type="entry name" value="ECF_T_CbiQ"/>
    <property type="match status" value="1"/>
</dbReference>
<accession>A0AAU0UMG1</accession>
<feature type="transmembrane region" description="Helical" evidence="6">
    <location>
        <begin position="66"/>
        <end position="87"/>
    </location>
</feature>
<dbReference type="AlphaFoldDB" id="A0AAU0UMG1"/>
<evidence type="ECO:0000256" key="3">
    <source>
        <dbReference type="ARBA" id="ARBA00022692"/>
    </source>
</evidence>
<evidence type="ECO:0000256" key="2">
    <source>
        <dbReference type="ARBA" id="ARBA00022475"/>
    </source>
</evidence>
<evidence type="ECO:0000256" key="5">
    <source>
        <dbReference type="ARBA" id="ARBA00023136"/>
    </source>
</evidence>
<keyword evidence="2" id="KW-1003">Cell membrane</keyword>
<reference evidence="7 8" key="1">
    <citation type="submission" date="2023-04" db="EMBL/GenBank/DDBJ databases">
        <authorList>
            <person name="Hsu D."/>
        </authorList>
    </citation>
    <scope>NUCLEOTIDE SEQUENCE [LARGE SCALE GENOMIC DNA]</scope>
    <source>
        <strain evidence="7 8">MK1</strain>
    </source>
</reference>
<evidence type="ECO:0000256" key="1">
    <source>
        <dbReference type="ARBA" id="ARBA00004651"/>
    </source>
</evidence>
<comment type="subcellular location">
    <subcellularLocation>
        <location evidence="1">Cell membrane</location>
        <topology evidence="1">Multi-pass membrane protein</topology>
    </subcellularLocation>
</comment>
<evidence type="ECO:0000256" key="4">
    <source>
        <dbReference type="ARBA" id="ARBA00022989"/>
    </source>
</evidence>
<organism evidence="7 8">
    <name type="scientific">Metallumcola ferriviriculae</name>
    <dbReference type="NCBI Taxonomy" id="3039180"/>
    <lineage>
        <taxon>Bacteria</taxon>
        <taxon>Bacillati</taxon>
        <taxon>Bacillota</taxon>
        <taxon>Clostridia</taxon>
        <taxon>Neomoorellales</taxon>
        <taxon>Desulfitibacteraceae</taxon>
        <taxon>Metallumcola</taxon>
    </lineage>
</organism>
<keyword evidence="8" id="KW-1185">Reference proteome</keyword>
<proteinExistence type="predicted"/>
<dbReference type="CDD" id="cd16914">
    <property type="entry name" value="EcfT"/>
    <property type="match status" value="1"/>
</dbReference>
<feature type="transmembrane region" description="Helical" evidence="6">
    <location>
        <begin position="34"/>
        <end position="59"/>
    </location>
</feature>
<gene>
    <name evidence="7" type="primary">cbiQ</name>
    <name evidence="7" type="ORF">MFMK1_001604</name>
</gene>